<reference evidence="2" key="2">
    <citation type="journal article" date="2021" name="PeerJ">
        <title>Extensive microbial diversity within the chicken gut microbiome revealed by metagenomics and culture.</title>
        <authorList>
            <person name="Gilroy R."/>
            <person name="Ravi A."/>
            <person name="Getino M."/>
            <person name="Pursley I."/>
            <person name="Horton D.L."/>
            <person name="Alikhan N.F."/>
            <person name="Baker D."/>
            <person name="Gharbi K."/>
            <person name="Hall N."/>
            <person name="Watson M."/>
            <person name="Adriaenssens E.M."/>
            <person name="Foster-Nyarko E."/>
            <person name="Jarju S."/>
            <person name="Secka A."/>
            <person name="Antonio M."/>
            <person name="Oren A."/>
            <person name="Chaudhuri R.R."/>
            <person name="La Ragione R."/>
            <person name="Hildebrand F."/>
            <person name="Pallen M.J."/>
        </authorList>
    </citation>
    <scope>NUCLEOTIDE SEQUENCE</scope>
    <source>
        <strain evidence="2">ChiBcec15-4380</strain>
    </source>
</reference>
<reference evidence="2" key="1">
    <citation type="submission" date="2020-10" db="EMBL/GenBank/DDBJ databases">
        <authorList>
            <person name="Gilroy R."/>
        </authorList>
    </citation>
    <scope>NUCLEOTIDE SEQUENCE</scope>
    <source>
        <strain evidence="2">ChiBcec15-4380</strain>
    </source>
</reference>
<evidence type="ECO:0000256" key="1">
    <source>
        <dbReference type="SAM" id="MobiDB-lite"/>
    </source>
</evidence>
<evidence type="ECO:0008006" key="4">
    <source>
        <dbReference type="Google" id="ProtNLM"/>
    </source>
</evidence>
<dbReference type="EMBL" id="DVHE01000012">
    <property type="protein sequence ID" value="HIR49949.1"/>
    <property type="molecule type" value="Genomic_DNA"/>
</dbReference>
<dbReference type="AlphaFoldDB" id="A0A9D1DFE8"/>
<evidence type="ECO:0000313" key="3">
    <source>
        <dbReference type="Proteomes" id="UP000824239"/>
    </source>
</evidence>
<comment type="caution">
    <text evidence="2">The sequence shown here is derived from an EMBL/GenBank/DDBJ whole genome shotgun (WGS) entry which is preliminary data.</text>
</comment>
<sequence length="220" mass="22751">MASYFNLTLDTTAPSGLKVSINDDALYTTSTSVTVKITLSDEQTSGYQMKIWGIAGVANEEAASWETFAAEKSVTLESGDGLKTVHVKVRDDVGNESAEASDDITLNTAVPAVTVTGPDKSKISKVSGFDKSKISFTVDVEFAEYKVCVVPETSSTQDAGTQIPTDGGSVNTSGTGGSYPASTPIEVTISGADLQTASSGDGVKVVKVFVKTAAGIWSVA</sequence>
<accession>A0A9D1DFE8</accession>
<feature type="compositionally biased region" description="Polar residues" evidence="1">
    <location>
        <begin position="154"/>
        <end position="164"/>
    </location>
</feature>
<gene>
    <name evidence="2" type="ORF">IAA53_01455</name>
</gene>
<dbReference type="Proteomes" id="UP000824239">
    <property type="component" value="Unassembled WGS sequence"/>
</dbReference>
<proteinExistence type="predicted"/>
<name>A0A9D1DFE8_9FIRM</name>
<evidence type="ECO:0000313" key="2">
    <source>
        <dbReference type="EMBL" id="HIR49949.1"/>
    </source>
</evidence>
<protein>
    <recommendedName>
        <fullName evidence="4">Bacterial Ig-like domain-containing protein</fullName>
    </recommendedName>
</protein>
<feature type="region of interest" description="Disordered" evidence="1">
    <location>
        <begin position="154"/>
        <end position="179"/>
    </location>
</feature>
<organism evidence="2 3">
    <name type="scientific">Candidatus Avoscillospira avicola</name>
    <dbReference type="NCBI Taxonomy" id="2840706"/>
    <lineage>
        <taxon>Bacteria</taxon>
        <taxon>Bacillati</taxon>
        <taxon>Bacillota</taxon>
        <taxon>Clostridia</taxon>
        <taxon>Eubacteriales</taxon>
        <taxon>Oscillospiraceae</taxon>
        <taxon>Oscillospiraceae incertae sedis</taxon>
        <taxon>Candidatus Avoscillospira</taxon>
    </lineage>
</organism>